<dbReference type="GO" id="GO:0000976">
    <property type="term" value="F:transcription cis-regulatory region binding"/>
    <property type="evidence" value="ECO:0007669"/>
    <property type="project" value="TreeGrafter"/>
</dbReference>
<dbReference type="CDD" id="cd05466">
    <property type="entry name" value="PBP2_LTTR_substrate"/>
    <property type="match status" value="1"/>
</dbReference>
<keyword evidence="2" id="KW-0805">Transcription regulation</keyword>
<reference evidence="6 7" key="1">
    <citation type="submission" date="2014-06" db="EMBL/GenBank/DDBJ databases">
        <authorList>
            <person name="Urmite Genomes Urmite Genomes"/>
        </authorList>
    </citation>
    <scope>NUCLEOTIDE SEQUENCE [LARGE SCALE GENOMIC DNA]</scope>
</reference>
<dbReference type="AlphaFoldDB" id="A0A078KZQ3"/>
<dbReference type="Gene3D" id="1.10.10.10">
    <property type="entry name" value="Winged helix-like DNA-binding domain superfamily/Winged helix DNA-binding domain"/>
    <property type="match status" value="1"/>
</dbReference>
<dbReference type="GO" id="GO:0003700">
    <property type="term" value="F:DNA-binding transcription factor activity"/>
    <property type="evidence" value="ECO:0007669"/>
    <property type="project" value="InterPro"/>
</dbReference>
<dbReference type="PANTHER" id="PTHR30126:SF40">
    <property type="entry name" value="HTH-TYPE TRANSCRIPTIONAL REGULATOR GLTR"/>
    <property type="match status" value="1"/>
</dbReference>
<dbReference type="Pfam" id="PF03466">
    <property type="entry name" value="LysR_substrate"/>
    <property type="match status" value="1"/>
</dbReference>
<dbReference type="RefSeq" id="WP_044011601.1">
    <property type="nucleotide sequence ID" value="NZ_CCVW01000003.1"/>
</dbReference>
<dbReference type="EMBL" id="CCSB01000003">
    <property type="protein sequence ID" value="CDZ78457.1"/>
    <property type="molecule type" value="Genomic_DNA"/>
</dbReference>
<dbReference type="InterPro" id="IPR036390">
    <property type="entry name" value="WH_DNA-bd_sf"/>
</dbReference>
<evidence type="ECO:0000256" key="2">
    <source>
        <dbReference type="ARBA" id="ARBA00023015"/>
    </source>
</evidence>
<sequence>MNILDLKTFLKVIEYRSTLLASKHMHASQPTISRRIKKIEQEVGAQLLFSNHLGLELTEKGKAFLPYFRQLVNIYNEMMKAEHNDRKSQPKLNINVGVNPYVSFSVLPEFINHMHEHHPEYFIVSKIAPGKDRRINLENGNFDLVILPKAGDSSVDSISTTALWQEKILPVVSVNHPLAKQDSPISLAELVKYDAILLGGQSLLRQNFDALVAQKGLSLKIAAEVNTIYNNIKMIEFGKSWGLINERLLNEQLRIVQLSDFSMDLEFHAYYQKKRSEERLIWMFVEHLKKWLHNSPDFRKYLIKTKSLSIQNDS</sequence>
<dbReference type="Gene3D" id="3.40.190.290">
    <property type="match status" value="1"/>
</dbReference>
<dbReference type="InterPro" id="IPR000847">
    <property type="entry name" value="LysR_HTH_N"/>
</dbReference>
<dbReference type="InterPro" id="IPR005119">
    <property type="entry name" value="LysR_subst-bd"/>
</dbReference>
<keyword evidence="4" id="KW-0804">Transcription</keyword>
<dbReference type="InterPro" id="IPR036388">
    <property type="entry name" value="WH-like_DNA-bd_sf"/>
</dbReference>
<comment type="similarity">
    <text evidence="1">Belongs to the LysR transcriptional regulatory family.</text>
</comment>
<keyword evidence="3" id="KW-0238">DNA-binding</keyword>
<dbReference type="Pfam" id="PF00126">
    <property type="entry name" value="HTH_1"/>
    <property type="match status" value="1"/>
</dbReference>
<evidence type="ECO:0000259" key="5">
    <source>
        <dbReference type="PROSITE" id="PS50931"/>
    </source>
</evidence>
<protein>
    <submittedName>
        <fullName evidence="6">Morphology and auto-aggregation control protein</fullName>
    </submittedName>
</protein>
<dbReference type="STRING" id="1034943.BN59_02767"/>
<evidence type="ECO:0000256" key="3">
    <source>
        <dbReference type="ARBA" id="ARBA00023125"/>
    </source>
</evidence>
<feature type="domain" description="HTH lysR-type" evidence="5">
    <location>
        <begin position="1"/>
        <end position="58"/>
    </location>
</feature>
<gene>
    <name evidence="6" type="primary">oxyR_2</name>
    <name evidence="6" type="ORF">BN59_02767</name>
</gene>
<evidence type="ECO:0000256" key="1">
    <source>
        <dbReference type="ARBA" id="ARBA00009437"/>
    </source>
</evidence>
<accession>A0A078KZQ3</accession>
<dbReference type="SUPFAM" id="SSF46785">
    <property type="entry name" value="Winged helix' DNA-binding domain"/>
    <property type="match status" value="1"/>
</dbReference>
<name>A0A078KZQ3_9GAMM</name>
<dbReference type="PROSITE" id="PS50931">
    <property type="entry name" value="HTH_LYSR"/>
    <property type="match status" value="1"/>
</dbReference>
<evidence type="ECO:0000313" key="7">
    <source>
        <dbReference type="Proteomes" id="UP000044071"/>
    </source>
</evidence>
<keyword evidence="7" id="KW-1185">Reference proteome</keyword>
<proteinExistence type="inferred from homology"/>
<dbReference type="SUPFAM" id="SSF53850">
    <property type="entry name" value="Periplasmic binding protein-like II"/>
    <property type="match status" value="1"/>
</dbReference>
<dbReference type="Proteomes" id="UP000044071">
    <property type="component" value="Unassembled WGS sequence"/>
</dbReference>
<evidence type="ECO:0000256" key="4">
    <source>
        <dbReference type="ARBA" id="ARBA00023163"/>
    </source>
</evidence>
<dbReference type="eggNOG" id="COG0583">
    <property type="taxonomic scope" value="Bacteria"/>
</dbReference>
<dbReference type="PANTHER" id="PTHR30126">
    <property type="entry name" value="HTH-TYPE TRANSCRIPTIONAL REGULATOR"/>
    <property type="match status" value="1"/>
</dbReference>
<evidence type="ECO:0000313" key="6">
    <source>
        <dbReference type="EMBL" id="CDZ78457.1"/>
    </source>
</evidence>
<dbReference type="OrthoDB" id="9803735at2"/>
<organism evidence="6 7">
    <name type="scientific">Legionella massiliensis</name>
    <dbReference type="NCBI Taxonomy" id="1034943"/>
    <lineage>
        <taxon>Bacteria</taxon>
        <taxon>Pseudomonadati</taxon>
        <taxon>Pseudomonadota</taxon>
        <taxon>Gammaproteobacteria</taxon>
        <taxon>Legionellales</taxon>
        <taxon>Legionellaceae</taxon>
        <taxon>Legionella</taxon>
    </lineage>
</organism>